<dbReference type="GO" id="GO:0019878">
    <property type="term" value="P:lysine biosynthetic process via aminoadipic acid"/>
    <property type="evidence" value="ECO:0007669"/>
    <property type="project" value="TreeGrafter"/>
</dbReference>
<feature type="domain" description="4'-phosphopantetheinyl transferase" evidence="3">
    <location>
        <begin position="107"/>
        <end position="211"/>
    </location>
</feature>
<accession>A0A2N0ZNB0</accession>
<name>A0A2N0ZNB0_9BACI</name>
<comment type="caution">
    <text evidence="5">The sequence shown here is derived from an EMBL/GenBank/DDBJ whole genome shotgun (WGS) entry which is preliminary data.</text>
</comment>
<dbReference type="InterPro" id="IPR037143">
    <property type="entry name" value="4-PPantetheinyl_Trfase_dom_sf"/>
</dbReference>
<dbReference type="PANTHER" id="PTHR12215">
    <property type="entry name" value="PHOSPHOPANTETHEINE TRANSFERASE"/>
    <property type="match status" value="1"/>
</dbReference>
<dbReference type="Gene3D" id="3.90.470.20">
    <property type="entry name" value="4'-phosphopantetheinyl transferase domain"/>
    <property type="match status" value="2"/>
</dbReference>
<dbReference type="EMBL" id="PISD01000001">
    <property type="protein sequence ID" value="PKG30993.1"/>
    <property type="molecule type" value="Genomic_DNA"/>
</dbReference>
<dbReference type="InterPro" id="IPR050559">
    <property type="entry name" value="P-Pant_transferase_sf"/>
</dbReference>
<dbReference type="Proteomes" id="UP000233343">
    <property type="component" value="Unassembled WGS sequence"/>
</dbReference>
<dbReference type="SUPFAM" id="SSF56214">
    <property type="entry name" value="4'-phosphopantetheinyl transferase"/>
    <property type="match status" value="2"/>
</dbReference>
<reference evidence="5 6" key="1">
    <citation type="journal article" date="2010" name="Int. J. Syst. Evol. Microbiol.">
        <title>Bacillus horneckiae sp. nov., isolated from a spacecraft-assembly clean room.</title>
        <authorList>
            <person name="Vaishampayan P."/>
            <person name="Probst A."/>
            <person name="Krishnamurthi S."/>
            <person name="Ghosh S."/>
            <person name="Osman S."/>
            <person name="McDowall A."/>
            <person name="Ruckmani A."/>
            <person name="Mayilraj S."/>
            <person name="Venkateswaran K."/>
        </authorList>
    </citation>
    <scope>NUCLEOTIDE SEQUENCE [LARGE SCALE GENOMIC DNA]</scope>
    <source>
        <strain evidence="6">1PO1SC</strain>
    </source>
</reference>
<sequence length="237" mass="27946">MVYSSYAIRVPKDIVNSDYHLILNNLDDNQKGKVNRLRFKEDQYLSLVGQCLIRTILCKYIGLPNKDLRFSYNYYGKPFINNIDGKSLEFNLSHSGEWVVLAISDQPIGIDIERINLDIDVTLYFNHFFSNKEQCLFSNLREQDISNYFFEFWTLKESFLKAEGTGLAIPFTSFTILKENELIKVLDIEDKELEYSFKQYYIDKDYKLAVCGREINMEKEITVVDYQTLFKEFKSLL</sequence>
<keyword evidence="6" id="KW-1185">Reference proteome</keyword>
<dbReference type="Pfam" id="PF01648">
    <property type="entry name" value="ACPS"/>
    <property type="match status" value="1"/>
</dbReference>
<evidence type="ECO:0000313" key="5">
    <source>
        <dbReference type="EMBL" id="PKG30993.1"/>
    </source>
</evidence>
<gene>
    <name evidence="5" type="ORF">CWS20_00160</name>
</gene>
<evidence type="ECO:0000259" key="4">
    <source>
        <dbReference type="Pfam" id="PF22624"/>
    </source>
</evidence>
<dbReference type="InterPro" id="IPR055066">
    <property type="entry name" value="AASDHPPT_N"/>
</dbReference>
<dbReference type="AlphaFoldDB" id="A0A2N0ZNB0"/>
<dbReference type="RefSeq" id="WP_083957171.1">
    <property type="nucleotide sequence ID" value="NZ_JAFDQP010000014.1"/>
</dbReference>
<dbReference type="GO" id="GO:0005829">
    <property type="term" value="C:cytosol"/>
    <property type="evidence" value="ECO:0007669"/>
    <property type="project" value="TreeGrafter"/>
</dbReference>
<evidence type="ECO:0000313" key="6">
    <source>
        <dbReference type="Proteomes" id="UP000233343"/>
    </source>
</evidence>
<protein>
    <submittedName>
        <fullName evidence="5">Uncharacterized protein</fullName>
    </submittedName>
</protein>
<dbReference type="GO" id="GO:0000287">
    <property type="term" value="F:magnesium ion binding"/>
    <property type="evidence" value="ECO:0007669"/>
    <property type="project" value="InterPro"/>
</dbReference>
<proteinExistence type="inferred from homology"/>
<feature type="domain" description="4'-phosphopantetheinyl transferase N-terminal" evidence="4">
    <location>
        <begin position="16"/>
        <end position="103"/>
    </location>
</feature>
<evidence type="ECO:0000259" key="3">
    <source>
        <dbReference type="Pfam" id="PF01648"/>
    </source>
</evidence>
<keyword evidence="2" id="KW-0808">Transferase</keyword>
<evidence type="ECO:0000256" key="1">
    <source>
        <dbReference type="ARBA" id="ARBA00010990"/>
    </source>
</evidence>
<comment type="similarity">
    <text evidence="1">Belongs to the P-Pant transferase superfamily. Gsp/Sfp/HetI/AcpT family.</text>
</comment>
<dbReference type="GO" id="GO:0008897">
    <property type="term" value="F:holo-[acyl-carrier-protein] synthase activity"/>
    <property type="evidence" value="ECO:0007669"/>
    <property type="project" value="InterPro"/>
</dbReference>
<dbReference type="Pfam" id="PF22624">
    <property type="entry name" value="AASDHPPT_N"/>
    <property type="match status" value="1"/>
</dbReference>
<dbReference type="InterPro" id="IPR008278">
    <property type="entry name" value="4-PPantetheinyl_Trfase_dom"/>
</dbReference>
<dbReference type="PANTHER" id="PTHR12215:SF10">
    <property type="entry name" value="L-AMINOADIPATE-SEMIALDEHYDE DEHYDROGENASE-PHOSPHOPANTETHEINYL TRANSFERASE"/>
    <property type="match status" value="1"/>
</dbReference>
<organism evidence="5 6">
    <name type="scientific">Cytobacillus horneckiae</name>
    <dbReference type="NCBI Taxonomy" id="549687"/>
    <lineage>
        <taxon>Bacteria</taxon>
        <taxon>Bacillati</taxon>
        <taxon>Bacillota</taxon>
        <taxon>Bacilli</taxon>
        <taxon>Bacillales</taxon>
        <taxon>Bacillaceae</taxon>
        <taxon>Cytobacillus</taxon>
    </lineage>
</organism>
<evidence type="ECO:0000256" key="2">
    <source>
        <dbReference type="ARBA" id="ARBA00022679"/>
    </source>
</evidence>